<dbReference type="PANTHER" id="PTHR39338">
    <property type="entry name" value="BLL5662 PROTEIN-RELATED"/>
    <property type="match status" value="1"/>
</dbReference>
<evidence type="ECO:0000313" key="2">
    <source>
        <dbReference type="Proteomes" id="UP001203136"/>
    </source>
</evidence>
<organism evidence="1 2">
    <name type="scientific">Clostridium symbiosum</name>
    <name type="common">Bacteroides symbiosus</name>
    <dbReference type="NCBI Taxonomy" id="1512"/>
    <lineage>
        <taxon>Bacteria</taxon>
        <taxon>Bacillati</taxon>
        <taxon>Bacillota</taxon>
        <taxon>Clostridia</taxon>
        <taxon>Lachnospirales</taxon>
        <taxon>Lachnospiraceae</taxon>
        <taxon>Otoolea</taxon>
    </lineage>
</organism>
<dbReference type="AlphaFoldDB" id="A0AAW5F4M1"/>
<dbReference type="Pfam" id="PF05762">
    <property type="entry name" value="VWA_CoxE"/>
    <property type="match status" value="1"/>
</dbReference>
<protein>
    <submittedName>
        <fullName evidence="1">VWA domain-containing protein</fullName>
    </submittedName>
</protein>
<sequence length="399" mass="46417">MFTDFLYLLRAQGMKTGLNEWNSLMDALSMNLNEASLTEFYYTARAVLVKKESDYDKFDQAFLEYFENVTTYDRLPQEVLDWLAKAREQTPYDKDEVDARFEGLGLDEIRKMMEERLKEQHEQHHGGTKWIGTGGTSAFGHSGYSPRGIRVGGPGKNRSALQVAEERNYRDFRDDSVLQIRQFQIALRKLRLLSCREDGPKTELNVEKTIEKTCDQGGRLELVMERPRKNQTKLLLLMDSGGSMWSYAELCNRLFQAVDQSSHFKDLKVYYFHNCFYDYLFTTPSCSWREKVSTEWVFNNLKPEYKVILVGDGAMAPSELLYRGGSLDYFHQNDKTGLYWLETLKRRFPSSVWMNPINEKVWDYTYGYQTIGLIRETIPMFPLTVSGLENGIKALKKGE</sequence>
<evidence type="ECO:0000313" key="1">
    <source>
        <dbReference type="EMBL" id="MCK0086545.1"/>
    </source>
</evidence>
<name>A0AAW5F4M1_CLOSY</name>
<accession>A0AAW5F4M1</accession>
<dbReference type="Proteomes" id="UP001203136">
    <property type="component" value="Unassembled WGS sequence"/>
</dbReference>
<dbReference type="PANTHER" id="PTHR39338:SF7">
    <property type="entry name" value="BLL6692 PROTEIN"/>
    <property type="match status" value="1"/>
</dbReference>
<dbReference type="InterPro" id="IPR008912">
    <property type="entry name" value="Uncharacterised_CoxE"/>
</dbReference>
<proteinExistence type="predicted"/>
<dbReference type="RefSeq" id="WP_009296166.1">
    <property type="nucleotide sequence ID" value="NZ_CABHNX010000046.1"/>
</dbReference>
<dbReference type="EMBL" id="JAINVB010000001">
    <property type="protein sequence ID" value="MCK0086545.1"/>
    <property type="molecule type" value="Genomic_DNA"/>
</dbReference>
<gene>
    <name evidence="1" type="ORF">K5I21_11805</name>
</gene>
<reference evidence="1" key="1">
    <citation type="journal article" date="2022" name="Cell Host Microbe">
        <title>Colonization of the live biotherapeutic product VE303 and modulation of the microbiota and metabolites in healthy volunteers.</title>
        <authorList>
            <person name="Dsouza M."/>
            <person name="Menon R."/>
            <person name="Crossette E."/>
            <person name="Bhattarai S.K."/>
            <person name="Schneider J."/>
            <person name="Kim Y.G."/>
            <person name="Reddy S."/>
            <person name="Caballero S."/>
            <person name="Felix C."/>
            <person name="Cornacchione L."/>
            <person name="Hendrickson J."/>
            <person name="Watson A.R."/>
            <person name="Minot S.S."/>
            <person name="Greenfield N."/>
            <person name="Schopf L."/>
            <person name="Szabady R."/>
            <person name="Patarroyo J."/>
            <person name="Smith W."/>
            <person name="Harrison P."/>
            <person name="Kuijper E.J."/>
            <person name="Kelly C.P."/>
            <person name="Olle B."/>
            <person name="Bobilev D."/>
            <person name="Silber J.L."/>
            <person name="Bucci V."/>
            <person name="Roberts B."/>
            <person name="Faith J."/>
            <person name="Norman J.M."/>
        </authorList>
    </citation>
    <scope>NUCLEOTIDE SEQUENCE</scope>
    <source>
        <strain evidence="1">VE303-04</strain>
    </source>
</reference>
<comment type="caution">
    <text evidence="1">The sequence shown here is derived from an EMBL/GenBank/DDBJ whole genome shotgun (WGS) entry which is preliminary data.</text>
</comment>